<dbReference type="PANTHER" id="PTHR42718:SF46">
    <property type="entry name" value="BLR6921 PROTEIN"/>
    <property type="match status" value="1"/>
</dbReference>
<evidence type="ECO:0000256" key="1">
    <source>
        <dbReference type="ARBA" id="ARBA00004651"/>
    </source>
</evidence>
<evidence type="ECO:0000313" key="10">
    <source>
        <dbReference type="Proteomes" id="UP000494174"/>
    </source>
</evidence>
<keyword evidence="5 7" id="KW-1133">Transmembrane helix</keyword>
<dbReference type="PROSITE" id="PS50850">
    <property type="entry name" value="MFS"/>
    <property type="match status" value="1"/>
</dbReference>
<feature type="transmembrane region" description="Helical" evidence="7">
    <location>
        <begin position="164"/>
        <end position="186"/>
    </location>
</feature>
<dbReference type="NCBIfam" id="TIGR00711">
    <property type="entry name" value="efflux_EmrB"/>
    <property type="match status" value="1"/>
</dbReference>
<feature type="transmembrane region" description="Helical" evidence="7">
    <location>
        <begin position="397"/>
        <end position="418"/>
    </location>
</feature>
<sequence length="462" mass="48242">MYRSPHRARWVALAGVAIASFLGCIDFTIVNTAIPEIRSAFRADIDQVQWAVTAFVMALSSCTIPVGQLADRHGRRRVMFASMAVFGGASLGAGLASGLFTLVLWRTVQGMACAGLYTASAALVAAMFPEQERGKALGLLFSVNGLGLALGPVAGGLLVDALGWRWIFLINVPLIAASFMLCAGRLTQQTVTSARERFDWPGAVLLLTILPCGLGAVVRGADRGWTSPATLGLLLVACLSGAALAWVERRAAAPVLQLALLRQRPFALAVCATAALAFFYCAAFLLMPLYLGELRGQDSAATGWLLLPTTAVMAMVSPLAGRGCDRFGAGPVMALGFVALLVSALMQSDFSATTAWWRVLAAFACMGFGWGCILGPSMTAALAAVPEALAGTALGMATMVHNVGGSVGLAAATVLYRVSTTRGGGFVSGYHAVMLMLVVACIGMLSILMLERRTLRASSSVR</sequence>
<feature type="transmembrane region" description="Helical" evidence="7">
    <location>
        <begin position="48"/>
        <end position="66"/>
    </location>
</feature>
<proteinExistence type="predicted"/>
<feature type="transmembrane region" description="Helical" evidence="7">
    <location>
        <begin position="198"/>
        <end position="217"/>
    </location>
</feature>
<organism evidence="9 10">
    <name type="scientific">Burkholderia lata (strain ATCC 17760 / DSM 23089 / LMG 22485 / NCIMB 9086 / R18194 / 383)</name>
    <dbReference type="NCBI Taxonomy" id="482957"/>
    <lineage>
        <taxon>Bacteria</taxon>
        <taxon>Pseudomonadati</taxon>
        <taxon>Pseudomonadota</taxon>
        <taxon>Betaproteobacteria</taxon>
        <taxon>Burkholderiales</taxon>
        <taxon>Burkholderiaceae</taxon>
        <taxon>Burkholderia</taxon>
        <taxon>Burkholderia cepacia complex</taxon>
    </lineage>
</organism>
<keyword evidence="3" id="KW-1003">Cell membrane</keyword>
<dbReference type="GO" id="GO:0022857">
    <property type="term" value="F:transmembrane transporter activity"/>
    <property type="evidence" value="ECO:0007669"/>
    <property type="project" value="InterPro"/>
</dbReference>
<dbReference type="InterPro" id="IPR004638">
    <property type="entry name" value="EmrB-like"/>
</dbReference>
<dbReference type="Proteomes" id="UP000494174">
    <property type="component" value="Unassembled WGS sequence"/>
</dbReference>
<evidence type="ECO:0000256" key="4">
    <source>
        <dbReference type="ARBA" id="ARBA00022692"/>
    </source>
</evidence>
<feature type="transmembrane region" description="Helical" evidence="7">
    <location>
        <begin position="78"/>
        <end position="102"/>
    </location>
</feature>
<dbReference type="InterPro" id="IPR020846">
    <property type="entry name" value="MFS_dom"/>
</dbReference>
<name>A0A6P2M8C2_BURL3</name>
<feature type="transmembrane region" description="Helical" evidence="7">
    <location>
        <begin position="229"/>
        <end position="247"/>
    </location>
</feature>
<dbReference type="Pfam" id="PF07690">
    <property type="entry name" value="MFS_1"/>
    <property type="match status" value="1"/>
</dbReference>
<dbReference type="InterPro" id="IPR036259">
    <property type="entry name" value="MFS_trans_sf"/>
</dbReference>
<feature type="transmembrane region" description="Helical" evidence="7">
    <location>
        <begin position="430"/>
        <end position="450"/>
    </location>
</feature>
<reference evidence="9 10" key="1">
    <citation type="submission" date="2019-09" db="EMBL/GenBank/DDBJ databases">
        <authorList>
            <person name="Depoorter E."/>
        </authorList>
    </citation>
    <scope>NUCLEOTIDE SEQUENCE [LARGE SCALE GENOMIC DNA]</scope>
    <source>
        <strain evidence="9">R-15945</strain>
    </source>
</reference>
<dbReference type="PRINTS" id="PR01036">
    <property type="entry name" value="TCRTETB"/>
</dbReference>
<dbReference type="EMBL" id="CABVPU010000012">
    <property type="protein sequence ID" value="VWB76420.1"/>
    <property type="molecule type" value="Genomic_DNA"/>
</dbReference>
<comment type="subcellular location">
    <subcellularLocation>
        <location evidence="1">Cell membrane</location>
        <topology evidence="1">Multi-pass membrane protein</topology>
    </subcellularLocation>
</comment>
<feature type="transmembrane region" description="Helical" evidence="7">
    <location>
        <begin position="327"/>
        <end position="347"/>
    </location>
</feature>
<feature type="transmembrane region" description="Helical" evidence="7">
    <location>
        <begin position="359"/>
        <end position="385"/>
    </location>
</feature>
<evidence type="ECO:0000256" key="7">
    <source>
        <dbReference type="SAM" id="Phobius"/>
    </source>
</evidence>
<evidence type="ECO:0000256" key="5">
    <source>
        <dbReference type="ARBA" id="ARBA00022989"/>
    </source>
</evidence>
<evidence type="ECO:0000313" key="9">
    <source>
        <dbReference type="EMBL" id="VWB76420.1"/>
    </source>
</evidence>
<dbReference type="RefSeq" id="WP_174969573.1">
    <property type="nucleotide sequence ID" value="NZ_CABVPU010000012.1"/>
</dbReference>
<keyword evidence="6 7" id="KW-0472">Membrane</keyword>
<keyword evidence="4 7" id="KW-0812">Transmembrane</keyword>
<feature type="domain" description="Major facilitator superfamily (MFS) profile" evidence="8">
    <location>
        <begin position="12"/>
        <end position="455"/>
    </location>
</feature>
<feature type="transmembrane region" description="Helical" evidence="7">
    <location>
        <begin position="136"/>
        <end position="158"/>
    </location>
</feature>
<dbReference type="GO" id="GO:0005886">
    <property type="term" value="C:plasma membrane"/>
    <property type="evidence" value="ECO:0007669"/>
    <property type="project" value="UniProtKB-SubCell"/>
</dbReference>
<evidence type="ECO:0000256" key="6">
    <source>
        <dbReference type="ARBA" id="ARBA00023136"/>
    </source>
</evidence>
<accession>A0A6P2M8C2</accession>
<protein>
    <submittedName>
        <fullName evidence="9">MFS transporter</fullName>
    </submittedName>
</protein>
<dbReference type="AlphaFoldDB" id="A0A6P2M8C2"/>
<evidence type="ECO:0000256" key="3">
    <source>
        <dbReference type="ARBA" id="ARBA00022475"/>
    </source>
</evidence>
<gene>
    <name evidence="9" type="ORF">BLA15945_03652</name>
</gene>
<dbReference type="PROSITE" id="PS51257">
    <property type="entry name" value="PROKAR_LIPOPROTEIN"/>
    <property type="match status" value="1"/>
</dbReference>
<dbReference type="SUPFAM" id="SSF103473">
    <property type="entry name" value="MFS general substrate transporter"/>
    <property type="match status" value="1"/>
</dbReference>
<feature type="transmembrane region" description="Helical" evidence="7">
    <location>
        <begin position="267"/>
        <end position="291"/>
    </location>
</feature>
<feature type="transmembrane region" description="Helical" evidence="7">
    <location>
        <begin position="108"/>
        <end position="129"/>
    </location>
</feature>
<keyword evidence="2" id="KW-0813">Transport</keyword>
<dbReference type="InterPro" id="IPR011701">
    <property type="entry name" value="MFS"/>
</dbReference>
<dbReference type="Gene3D" id="1.20.1250.20">
    <property type="entry name" value="MFS general substrate transporter like domains"/>
    <property type="match status" value="1"/>
</dbReference>
<evidence type="ECO:0000256" key="2">
    <source>
        <dbReference type="ARBA" id="ARBA00022448"/>
    </source>
</evidence>
<feature type="transmembrane region" description="Helical" evidence="7">
    <location>
        <begin position="303"/>
        <end position="320"/>
    </location>
</feature>
<evidence type="ECO:0000259" key="8">
    <source>
        <dbReference type="PROSITE" id="PS50850"/>
    </source>
</evidence>
<dbReference type="Gene3D" id="1.20.1720.10">
    <property type="entry name" value="Multidrug resistance protein D"/>
    <property type="match status" value="1"/>
</dbReference>
<dbReference type="PANTHER" id="PTHR42718">
    <property type="entry name" value="MAJOR FACILITATOR SUPERFAMILY MULTIDRUG TRANSPORTER MFSC"/>
    <property type="match status" value="1"/>
</dbReference>